<dbReference type="Proteomes" id="UP000887579">
    <property type="component" value="Unplaced"/>
</dbReference>
<evidence type="ECO:0000313" key="1">
    <source>
        <dbReference type="Proteomes" id="UP000887579"/>
    </source>
</evidence>
<evidence type="ECO:0000313" key="2">
    <source>
        <dbReference type="WBParaSite" id="ES5_v2.g18302.t1"/>
    </source>
</evidence>
<sequence>MSAPYEYQSEDSDMDFQPKRIKIDLNKQPVKSCMKKAAPPPEPSNENDGYDDDDEHLLDSDNDYQGYDDNGFNQAEQDRYIESEHSEDEDNDDDYDSEPFDQKMIQESLAKKPAKSILKKRSVTEDESNNSRASTSESASTYKSLSDSEPETAPLHNADTRFLIKSDKDGILADFTGIYA</sequence>
<organism evidence="1 2">
    <name type="scientific">Panagrolaimus sp. ES5</name>
    <dbReference type="NCBI Taxonomy" id="591445"/>
    <lineage>
        <taxon>Eukaryota</taxon>
        <taxon>Metazoa</taxon>
        <taxon>Ecdysozoa</taxon>
        <taxon>Nematoda</taxon>
        <taxon>Chromadorea</taxon>
        <taxon>Rhabditida</taxon>
        <taxon>Tylenchina</taxon>
        <taxon>Panagrolaimomorpha</taxon>
        <taxon>Panagrolaimoidea</taxon>
        <taxon>Panagrolaimidae</taxon>
        <taxon>Panagrolaimus</taxon>
    </lineage>
</organism>
<accession>A0AC34FMP8</accession>
<proteinExistence type="predicted"/>
<name>A0AC34FMP8_9BILA</name>
<dbReference type="WBParaSite" id="ES5_v2.g18302.t1">
    <property type="protein sequence ID" value="ES5_v2.g18302.t1"/>
    <property type="gene ID" value="ES5_v2.g18302"/>
</dbReference>
<protein>
    <submittedName>
        <fullName evidence="2">Uncharacterized protein</fullName>
    </submittedName>
</protein>
<reference evidence="2" key="1">
    <citation type="submission" date="2022-11" db="UniProtKB">
        <authorList>
            <consortium name="WormBaseParasite"/>
        </authorList>
    </citation>
    <scope>IDENTIFICATION</scope>
</reference>